<dbReference type="InterPro" id="IPR027268">
    <property type="entry name" value="Peptidase_M4/M1_CTD_sf"/>
</dbReference>
<feature type="region of interest" description="Disordered" evidence="8">
    <location>
        <begin position="896"/>
        <end position="937"/>
    </location>
</feature>
<feature type="transmembrane region" description="Helical" evidence="9">
    <location>
        <begin position="541"/>
        <end position="568"/>
    </location>
</feature>
<gene>
    <name evidence="12" type="ORF">GA0061094_3689</name>
</gene>
<keyword evidence="2" id="KW-1003">Cell membrane</keyword>
<dbReference type="OrthoDB" id="3268975at2"/>
<keyword evidence="4" id="KW-0732">Signal</keyword>
<dbReference type="PANTHER" id="PTHR30572">
    <property type="entry name" value="MEMBRANE COMPONENT OF TRANSPORTER-RELATED"/>
    <property type="match status" value="1"/>
</dbReference>
<dbReference type="Gene3D" id="2.60.40.1240">
    <property type="match status" value="1"/>
</dbReference>
<evidence type="ECO:0000256" key="4">
    <source>
        <dbReference type="ARBA" id="ARBA00022729"/>
    </source>
</evidence>
<name>A0A0V8HBF6_9BACI</name>
<keyword evidence="12" id="KW-0031">Aminopeptidase</keyword>
<evidence type="ECO:0000313" key="12">
    <source>
        <dbReference type="EMBL" id="SCC28406.1"/>
    </source>
</evidence>
<sequence>MIRFIWNSWWRNKDRFILLIIGVLLLSVGLSYLVGVTQSNNGTIVNELQKRWKSSYHIVVRPPDSRSVTEDLHLLEPNYLSGLHEGISMEQYETIKGMDNIDIAAPISMMGSIGNYVELGKADITDPGVYRVKHIETVDNGASEDISEGEFYFTVGGWDAMSAGMDYGVLVYDGEMEYGTDIMVAGIDPEQEAKLVGLDAAVLEGKTSRYLEEDDKSEQIEIEAGLVETNIPALMSNKEFVDGEMTYVFEKLDLPFGPEEHSGTMEEVKKKGGEDFLKTVEGTVVKEYSYTAKEAHKKMVNRVMNPSYMDGDRGMNWLAAKPSAVEYRPVSSPFPDRWAYSYEVTPYDIPEDSILPFEQAFRPVELYGEKSSDWPRLNIDIKGIFDPSKLNISKDPLTELPVETYFPSKASWVLDKNGEPVNPPSKMKPANNPYGFLTRPPLMLTTIEAASKVMGNKPISAIRVNVAGVEEFNEESEALLQEAADKIEQETGLIADVTLGSSPQPALTRIPGIEGEESIGWIEQPWIKIGSSMTIFKEAKLGISGVVGSVVAVAIVYVFSSNLIMMYGRKKEFAVFLSLGWRPGQLSKLLLLEATFLGLTVSLISWLILGWFLYTSPIETSGLRIFLIGLLGLLIYWLGALIPAVLVRKIKPYETMKTGEVSTARKRMVKSRSVTGMALNGLLSKWKRTMLSVFSIGLPTGMLLFFLFVTFRLKGVMFTTWLGEYVAMEVSSMHYVAMGIALMIAILTTAEIIWQNVSERQPEIAVLKALGWRNGTIRRLVMLEGAISGLFAGLLGLVFSFLLIWAMYGEIPFGQIWLYVLTMLIPMITGTLASILPAQKAARISPYQGLSGGVQNSRKVEKQFKFILSAAGVLLFLGVASLVTYAVSNIKQAEPVSGMASPEEEKGTAGEITDDSKEKKKKTGGEKKDDSSASKSDSTLLSGIKASAYRSAMLGESILNDEEQYHFGKLVKTPDNVKAAKKGYKHITVPVEAEFLHSFNGKIDYNPNMFHLIDEDNNTYYTVDAQTLDAINFKSGVITPPGMVSALLTFEVPEKYDHFIFKGGKISQPGPFAIEITKEDTAAERKAYTPGIDLGKRMNARANYSIDVSLGTDDMFTIKSTAAVSNQSDEVWEDAGFYFIPNALTEGEKPSSVKGAAETTILSVKSVDKELDYSLENDKLLVSLDEKLKPGEKKWITVSYTLKVPEEGLRLSRKGNSYHLAQWYPMIAPYDGGWKLQDFDPKGESYHTSYGNYKVNFQLPGDYLIASSGKEMKIEPVKEGEIEAFTIKDFYLSFLDPAEWEETSIEASTGIVSKSDLRLFLPKEKGQMSSEMLSFAKEAFEFYNSNLGVYPFEQLDIIANMGNMEYSNVIEVSNEAGGFQHTLAHEIAHQWFYYMVSNDPYQDAWLDEGITELASSIFLEEYYGNEAKAYAFSEGLAGQNTGDGKVNRGLNEFGKDYISVVYGNVPLLLRDYFENNGGRGDALSFLSDYFQTFQFNEVDTRIFAEFFDRRFDGDQKEFLDQWLNTEE</sequence>
<feature type="compositionally biased region" description="Basic and acidic residues" evidence="8">
    <location>
        <begin position="903"/>
        <end position="932"/>
    </location>
</feature>
<feature type="transmembrane region" description="Helical" evidence="9">
    <location>
        <begin position="733"/>
        <end position="754"/>
    </location>
</feature>
<dbReference type="InterPro" id="IPR014782">
    <property type="entry name" value="Peptidase_M1_dom"/>
</dbReference>
<dbReference type="RefSeq" id="WP_058299611.1">
    <property type="nucleotide sequence ID" value="NZ_FMAU01000005.1"/>
</dbReference>
<dbReference type="PANTHER" id="PTHR30572:SF4">
    <property type="entry name" value="ABC TRANSPORTER PERMEASE YTRF"/>
    <property type="match status" value="1"/>
</dbReference>
<feature type="transmembrane region" description="Helical" evidence="9">
    <location>
        <begin position="691"/>
        <end position="713"/>
    </location>
</feature>
<evidence type="ECO:0000256" key="8">
    <source>
        <dbReference type="SAM" id="MobiDB-lite"/>
    </source>
</evidence>
<feature type="domain" description="ABC3 transporter permease C-terminal" evidence="11">
    <location>
        <begin position="547"/>
        <end position="652"/>
    </location>
</feature>
<comment type="subcellular location">
    <subcellularLocation>
        <location evidence="1">Cell membrane</location>
        <topology evidence="1">Multi-pass membrane protein</topology>
    </subcellularLocation>
</comment>
<dbReference type="GO" id="GO:0008270">
    <property type="term" value="F:zinc ion binding"/>
    <property type="evidence" value="ECO:0007669"/>
    <property type="project" value="InterPro"/>
</dbReference>
<dbReference type="InterPro" id="IPR029050">
    <property type="entry name" value="Immunoprotect_excell_Ig-like"/>
</dbReference>
<dbReference type="InterPro" id="IPR003838">
    <property type="entry name" value="ABC3_permease_C"/>
</dbReference>
<accession>A0A0V8HBF6</accession>
<protein>
    <submittedName>
        <fullName evidence="12">Aminopeptidase N</fullName>
    </submittedName>
</protein>
<dbReference type="Proteomes" id="UP000181997">
    <property type="component" value="Unassembled WGS sequence"/>
</dbReference>
<organism evidence="12 13">
    <name type="scientific">[Bacillus] enclensis</name>
    <dbReference type="NCBI Taxonomy" id="1402860"/>
    <lineage>
        <taxon>Bacteria</taxon>
        <taxon>Bacillati</taxon>
        <taxon>Bacillota</taxon>
        <taxon>Bacilli</taxon>
        <taxon>Bacillales</taxon>
        <taxon>Bacillaceae</taxon>
        <taxon>Rossellomorea</taxon>
    </lineage>
</organism>
<evidence type="ECO:0000256" key="1">
    <source>
        <dbReference type="ARBA" id="ARBA00004651"/>
    </source>
</evidence>
<feature type="transmembrane region" description="Helical" evidence="9">
    <location>
        <begin position="816"/>
        <end position="836"/>
    </location>
</feature>
<feature type="domain" description="Peptidase M1 membrane alanine aminopeptidase" evidence="10">
    <location>
        <begin position="1378"/>
        <end position="1522"/>
    </location>
</feature>
<keyword evidence="6 9" id="KW-0472">Membrane</keyword>
<evidence type="ECO:0000256" key="5">
    <source>
        <dbReference type="ARBA" id="ARBA00022989"/>
    </source>
</evidence>
<keyword evidence="13" id="KW-1185">Reference proteome</keyword>
<dbReference type="GO" id="GO:0005886">
    <property type="term" value="C:plasma membrane"/>
    <property type="evidence" value="ECO:0007669"/>
    <property type="project" value="UniProtKB-SubCell"/>
</dbReference>
<feature type="domain" description="ABC3 transporter permease C-terminal" evidence="11">
    <location>
        <begin position="736"/>
        <end position="846"/>
    </location>
</feature>
<reference evidence="13" key="1">
    <citation type="submission" date="2016-08" db="EMBL/GenBank/DDBJ databases">
        <authorList>
            <person name="Varghese N."/>
            <person name="Submissions Spin"/>
        </authorList>
    </citation>
    <scope>NUCLEOTIDE SEQUENCE [LARGE SCALE GENOMIC DNA]</scope>
    <source>
        <strain evidence="13">SGD-1123</strain>
    </source>
</reference>
<keyword evidence="3 9" id="KW-0812">Transmembrane</keyword>
<dbReference type="SUPFAM" id="SSF55486">
    <property type="entry name" value="Metalloproteases ('zincins'), catalytic domain"/>
    <property type="match status" value="1"/>
</dbReference>
<comment type="similarity">
    <text evidence="7">Belongs to the ABC-4 integral membrane protein family.</text>
</comment>
<dbReference type="GO" id="GO:0022857">
    <property type="term" value="F:transmembrane transporter activity"/>
    <property type="evidence" value="ECO:0007669"/>
    <property type="project" value="TreeGrafter"/>
</dbReference>
<evidence type="ECO:0000259" key="10">
    <source>
        <dbReference type="Pfam" id="PF01433"/>
    </source>
</evidence>
<keyword evidence="12" id="KW-0378">Hydrolase</keyword>
<dbReference type="Pfam" id="PF01433">
    <property type="entry name" value="Peptidase_M1"/>
    <property type="match status" value="1"/>
</dbReference>
<proteinExistence type="inferred from homology"/>
<dbReference type="EMBL" id="FMAU01000005">
    <property type="protein sequence ID" value="SCC28406.1"/>
    <property type="molecule type" value="Genomic_DNA"/>
</dbReference>
<evidence type="ECO:0000313" key="13">
    <source>
        <dbReference type="Proteomes" id="UP000181997"/>
    </source>
</evidence>
<evidence type="ECO:0000256" key="3">
    <source>
        <dbReference type="ARBA" id="ARBA00022692"/>
    </source>
</evidence>
<dbReference type="GO" id="GO:0004177">
    <property type="term" value="F:aminopeptidase activity"/>
    <property type="evidence" value="ECO:0007669"/>
    <property type="project" value="UniProtKB-KW"/>
</dbReference>
<keyword evidence="12" id="KW-0645">Protease</keyword>
<feature type="transmembrane region" description="Helical" evidence="9">
    <location>
        <begin position="866"/>
        <end position="887"/>
    </location>
</feature>
<evidence type="ECO:0000256" key="2">
    <source>
        <dbReference type="ARBA" id="ARBA00022475"/>
    </source>
</evidence>
<dbReference type="CDD" id="cd09604">
    <property type="entry name" value="M1_APN_like"/>
    <property type="match status" value="1"/>
</dbReference>
<dbReference type="InterPro" id="IPR050250">
    <property type="entry name" value="Macrolide_Exporter_MacB"/>
</dbReference>
<dbReference type="Gene3D" id="1.10.390.10">
    <property type="entry name" value="Neutral Protease Domain 2"/>
    <property type="match status" value="1"/>
</dbReference>
<evidence type="ECO:0000256" key="9">
    <source>
        <dbReference type="SAM" id="Phobius"/>
    </source>
</evidence>
<feature type="transmembrane region" description="Helical" evidence="9">
    <location>
        <begin position="625"/>
        <end position="647"/>
    </location>
</feature>
<keyword evidence="5 9" id="KW-1133">Transmembrane helix</keyword>
<evidence type="ECO:0000259" key="11">
    <source>
        <dbReference type="Pfam" id="PF02687"/>
    </source>
</evidence>
<evidence type="ECO:0000256" key="7">
    <source>
        <dbReference type="ARBA" id="ARBA00038076"/>
    </source>
</evidence>
<evidence type="ECO:0000256" key="6">
    <source>
        <dbReference type="ARBA" id="ARBA00023136"/>
    </source>
</evidence>
<dbReference type="GO" id="GO:0008237">
    <property type="term" value="F:metallopeptidase activity"/>
    <property type="evidence" value="ECO:0007669"/>
    <property type="project" value="InterPro"/>
</dbReference>
<feature type="transmembrane region" description="Helical" evidence="9">
    <location>
        <begin position="589"/>
        <end position="613"/>
    </location>
</feature>
<dbReference type="Pfam" id="PF02687">
    <property type="entry name" value="FtsX"/>
    <property type="match status" value="2"/>
</dbReference>
<feature type="transmembrane region" description="Helical" evidence="9">
    <location>
        <begin position="780"/>
        <end position="804"/>
    </location>
</feature>